<dbReference type="EMBL" id="DSPX01000124">
    <property type="protein sequence ID" value="HGG01374.1"/>
    <property type="molecule type" value="Genomic_DNA"/>
</dbReference>
<name>A0A7C3VH73_9CYAN</name>
<dbReference type="AlphaFoldDB" id="A0A7C3VH73"/>
<dbReference type="Pfam" id="PF02620">
    <property type="entry name" value="YceD"/>
    <property type="match status" value="1"/>
</dbReference>
<organism evidence="1">
    <name type="scientific">Planktothricoides sp. SpSt-374</name>
    <dbReference type="NCBI Taxonomy" id="2282167"/>
    <lineage>
        <taxon>Bacteria</taxon>
        <taxon>Bacillati</taxon>
        <taxon>Cyanobacteriota</taxon>
        <taxon>Cyanophyceae</taxon>
        <taxon>Oscillatoriophycideae</taxon>
        <taxon>Oscillatoriales</taxon>
        <taxon>Oscillatoriaceae</taxon>
        <taxon>Planktothricoides</taxon>
    </lineage>
</organism>
<comment type="caution">
    <text evidence="1">The sequence shown here is derived from an EMBL/GenBank/DDBJ whole genome shotgun (WGS) entry which is preliminary data.</text>
</comment>
<reference evidence="1" key="1">
    <citation type="journal article" date="2020" name="mSystems">
        <title>Genome- and Community-Level Interaction Insights into Carbon Utilization and Element Cycling Functions of Hydrothermarchaeota in Hydrothermal Sediment.</title>
        <authorList>
            <person name="Zhou Z."/>
            <person name="Liu Y."/>
            <person name="Xu W."/>
            <person name="Pan J."/>
            <person name="Luo Z.H."/>
            <person name="Li M."/>
        </authorList>
    </citation>
    <scope>NUCLEOTIDE SEQUENCE [LARGE SCALE GENOMIC DNA]</scope>
    <source>
        <strain evidence="1">SpSt-374</strain>
    </source>
</reference>
<evidence type="ECO:0000313" key="1">
    <source>
        <dbReference type="EMBL" id="HGG01374.1"/>
    </source>
</evidence>
<accession>A0A7C3VH73</accession>
<sequence>MEKIYIPQLAKAPEKTEKIELRDFLEELETLTPIRGWLQVKHQGNYLEVSAKAEAIVTLTCNRCLQQYNHRLKLKTTELIWLDESAGISDIKEWEPTVEELVETLPPDGYFDPGAWLYEQLCLAIPPRQLCAEDCPGIQVEPAPTTATPLTDRRWASLANLKNQLPN</sequence>
<protein>
    <submittedName>
        <fullName evidence="1">DUF177 domain-containing protein</fullName>
    </submittedName>
</protein>
<gene>
    <name evidence="1" type="ORF">ENR15_12175</name>
</gene>
<dbReference type="InterPro" id="IPR003772">
    <property type="entry name" value="YceD"/>
</dbReference>
<proteinExistence type="predicted"/>